<dbReference type="PROSITE" id="PS01124">
    <property type="entry name" value="HTH_ARAC_FAMILY_2"/>
    <property type="match status" value="1"/>
</dbReference>
<dbReference type="GO" id="GO:0043565">
    <property type="term" value="F:sequence-specific DNA binding"/>
    <property type="evidence" value="ECO:0007669"/>
    <property type="project" value="InterPro"/>
</dbReference>
<dbReference type="EMBL" id="JAIXNE010000001">
    <property type="protein sequence ID" value="MCA6074346.1"/>
    <property type="molecule type" value="Genomic_DNA"/>
</dbReference>
<dbReference type="PANTHER" id="PTHR43280">
    <property type="entry name" value="ARAC-FAMILY TRANSCRIPTIONAL REGULATOR"/>
    <property type="match status" value="1"/>
</dbReference>
<organism evidence="5 6">
    <name type="scientific">Fulvivirga sedimenti</name>
    <dbReference type="NCBI Taxonomy" id="2879465"/>
    <lineage>
        <taxon>Bacteria</taxon>
        <taxon>Pseudomonadati</taxon>
        <taxon>Bacteroidota</taxon>
        <taxon>Cytophagia</taxon>
        <taxon>Cytophagales</taxon>
        <taxon>Fulvivirgaceae</taxon>
        <taxon>Fulvivirga</taxon>
    </lineage>
</organism>
<dbReference type="AlphaFoldDB" id="A0A9X1HM06"/>
<evidence type="ECO:0000256" key="3">
    <source>
        <dbReference type="ARBA" id="ARBA00023163"/>
    </source>
</evidence>
<dbReference type="Proteomes" id="UP001139409">
    <property type="component" value="Unassembled WGS sequence"/>
</dbReference>
<reference evidence="5" key="1">
    <citation type="submission" date="2021-09" db="EMBL/GenBank/DDBJ databases">
        <title>Fulvivirga sp. isolated from coastal sediment.</title>
        <authorList>
            <person name="Yu H."/>
        </authorList>
    </citation>
    <scope>NUCLEOTIDE SEQUENCE</scope>
    <source>
        <strain evidence="5">1062</strain>
    </source>
</reference>
<feature type="domain" description="HTH araC/xylS-type" evidence="4">
    <location>
        <begin position="263"/>
        <end position="362"/>
    </location>
</feature>
<dbReference type="GO" id="GO:0003700">
    <property type="term" value="F:DNA-binding transcription factor activity"/>
    <property type="evidence" value="ECO:0007669"/>
    <property type="project" value="InterPro"/>
</dbReference>
<sequence length="367" mass="41467">MPIYMDRHEVPDNIHAEHVAQMHQADMKIQHLYGCKGLTYWCDENRKTAFCLIEAPNKKALQDMHDHAHGAIPHQIIEVDDRLVESFLGRIEDPENTSGTELNVITESAFRFIMVISFDKNPSLFTGTQSVRECAKIIEQVAGPFQGSVVEMSTAGVMLSFATARNAVKAAVSTHAELKKYLENKNTDNIHCTISLSAGSPVTDKDELFGETITLARRMCMAGENCILVTAEVKSLYEDETLEDFPRHGFITTLRMMEIEFLTMLMDYTEQSWNETEFKITDLSKNLGYSKSQLYRKIVSLTGQSPNTFIKKFRLKKALELIESTSQNIAEIAFDTGFNSPSYFSKCFYEAYGILPSAYAKRLAEVD</sequence>
<dbReference type="PANTHER" id="PTHR43280:SF2">
    <property type="entry name" value="HTH-TYPE TRANSCRIPTIONAL REGULATOR EXSA"/>
    <property type="match status" value="1"/>
</dbReference>
<evidence type="ECO:0000313" key="6">
    <source>
        <dbReference type="Proteomes" id="UP001139409"/>
    </source>
</evidence>
<dbReference type="Gene3D" id="3.30.70.1230">
    <property type="entry name" value="Nucleotide cyclase"/>
    <property type="match status" value="1"/>
</dbReference>
<dbReference type="SUPFAM" id="SSF55073">
    <property type="entry name" value="Nucleotide cyclase"/>
    <property type="match status" value="1"/>
</dbReference>
<comment type="caution">
    <text evidence="5">The sequence shown here is derived from an EMBL/GenBank/DDBJ whole genome shotgun (WGS) entry which is preliminary data.</text>
</comment>
<evidence type="ECO:0000256" key="1">
    <source>
        <dbReference type="ARBA" id="ARBA00023015"/>
    </source>
</evidence>
<gene>
    <name evidence="5" type="ORF">LDX50_05675</name>
</gene>
<dbReference type="PRINTS" id="PR00032">
    <property type="entry name" value="HTHARAC"/>
</dbReference>
<dbReference type="Gene3D" id="3.30.70.3090">
    <property type="entry name" value="ORF SCO4226, nickel-binding ferredoxin-like monomer"/>
    <property type="match status" value="1"/>
</dbReference>
<evidence type="ECO:0000256" key="2">
    <source>
        <dbReference type="ARBA" id="ARBA00023125"/>
    </source>
</evidence>
<keyword evidence="3" id="KW-0804">Transcription</keyword>
<protein>
    <submittedName>
        <fullName evidence="5">DUF4242 domain-containing protein</fullName>
    </submittedName>
</protein>
<dbReference type="InterPro" id="IPR029787">
    <property type="entry name" value="Nucleotide_cyclase"/>
</dbReference>
<evidence type="ECO:0000313" key="5">
    <source>
        <dbReference type="EMBL" id="MCA6074346.1"/>
    </source>
</evidence>
<dbReference type="Gene3D" id="1.10.10.60">
    <property type="entry name" value="Homeodomain-like"/>
    <property type="match status" value="1"/>
</dbReference>
<keyword evidence="6" id="KW-1185">Reference proteome</keyword>
<evidence type="ECO:0000259" key="4">
    <source>
        <dbReference type="PROSITE" id="PS01124"/>
    </source>
</evidence>
<dbReference type="InterPro" id="IPR018060">
    <property type="entry name" value="HTH_AraC"/>
</dbReference>
<keyword evidence="2" id="KW-0238">DNA-binding</keyword>
<dbReference type="SUPFAM" id="SSF46689">
    <property type="entry name" value="Homeodomain-like"/>
    <property type="match status" value="1"/>
</dbReference>
<dbReference type="RefSeq" id="WP_225697440.1">
    <property type="nucleotide sequence ID" value="NZ_JAIXNE010000001.1"/>
</dbReference>
<dbReference type="InterPro" id="IPR042557">
    <property type="entry name" value="SCO4226"/>
</dbReference>
<accession>A0A9X1HM06</accession>
<name>A0A9X1HM06_9BACT</name>
<dbReference type="InterPro" id="IPR009057">
    <property type="entry name" value="Homeodomain-like_sf"/>
</dbReference>
<dbReference type="InterPro" id="IPR020449">
    <property type="entry name" value="Tscrpt_reg_AraC-type_HTH"/>
</dbReference>
<dbReference type="SMART" id="SM00342">
    <property type="entry name" value="HTH_ARAC"/>
    <property type="match status" value="1"/>
</dbReference>
<dbReference type="InterPro" id="IPR025336">
    <property type="entry name" value="SCO4226-like"/>
</dbReference>
<keyword evidence="1" id="KW-0805">Transcription regulation</keyword>
<proteinExistence type="predicted"/>
<dbReference type="Pfam" id="PF12833">
    <property type="entry name" value="HTH_18"/>
    <property type="match status" value="1"/>
</dbReference>
<dbReference type="Pfam" id="PF14026">
    <property type="entry name" value="SCO4226-like"/>
    <property type="match status" value="1"/>
</dbReference>